<evidence type="ECO:0000313" key="1">
    <source>
        <dbReference type="EMBL" id="JAH68943.1"/>
    </source>
</evidence>
<organism evidence="1">
    <name type="scientific">Anguilla anguilla</name>
    <name type="common">European freshwater eel</name>
    <name type="synonym">Muraena anguilla</name>
    <dbReference type="NCBI Taxonomy" id="7936"/>
    <lineage>
        <taxon>Eukaryota</taxon>
        <taxon>Metazoa</taxon>
        <taxon>Chordata</taxon>
        <taxon>Craniata</taxon>
        <taxon>Vertebrata</taxon>
        <taxon>Euteleostomi</taxon>
        <taxon>Actinopterygii</taxon>
        <taxon>Neopterygii</taxon>
        <taxon>Teleostei</taxon>
        <taxon>Anguilliformes</taxon>
        <taxon>Anguillidae</taxon>
        <taxon>Anguilla</taxon>
    </lineage>
</organism>
<dbReference type="EMBL" id="GBXM01039634">
    <property type="protein sequence ID" value="JAH68943.1"/>
    <property type="molecule type" value="Transcribed_RNA"/>
</dbReference>
<reference evidence="1" key="1">
    <citation type="submission" date="2014-11" db="EMBL/GenBank/DDBJ databases">
        <authorList>
            <person name="Amaro Gonzalez C."/>
        </authorList>
    </citation>
    <scope>NUCLEOTIDE SEQUENCE</scope>
</reference>
<proteinExistence type="predicted"/>
<sequence>MPSCSLSLAVLRTVAQISSTSNVPLPRVVTGDLILMECILHC</sequence>
<reference evidence="1" key="2">
    <citation type="journal article" date="2015" name="Fish Shellfish Immunol.">
        <title>Early steps in the European eel (Anguilla anguilla)-Vibrio vulnificus interaction in the gills: Role of the RtxA13 toxin.</title>
        <authorList>
            <person name="Callol A."/>
            <person name="Pajuelo D."/>
            <person name="Ebbesson L."/>
            <person name="Teles M."/>
            <person name="MacKenzie S."/>
            <person name="Amaro C."/>
        </authorList>
    </citation>
    <scope>NUCLEOTIDE SEQUENCE</scope>
</reference>
<name>A0A0E9UVF3_ANGAN</name>
<accession>A0A0E9UVF3</accession>
<dbReference type="AlphaFoldDB" id="A0A0E9UVF3"/>
<protein>
    <submittedName>
        <fullName evidence="1">Uncharacterized protein</fullName>
    </submittedName>
</protein>